<keyword evidence="2" id="KW-0812">Transmembrane</keyword>
<dbReference type="OrthoDB" id="258392at2759"/>
<proteinExistence type="inferred from homology"/>
<evidence type="ECO:0000256" key="3">
    <source>
        <dbReference type="SAM" id="SignalP"/>
    </source>
</evidence>
<feature type="transmembrane region" description="Helical" evidence="2">
    <location>
        <begin position="448"/>
        <end position="471"/>
    </location>
</feature>
<reference evidence="5" key="1">
    <citation type="journal article" date="2012" name="MBio">
        <title>Comparative genome analysis of Trichophyton rubrum and related dermatophytes reveals candidate genes involved in infection.</title>
        <authorList>
            <person name="Martinez D.A."/>
            <person name="Oliver B.G."/>
            <person name="Graeser Y."/>
            <person name="Goldberg J.M."/>
            <person name="Li W."/>
            <person name="Martinez-Rossi N.M."/>
            <person name="Monod M."/>
            <person name="Shelest E."/>
            <person name="Barton R.C."/>
            <person name="Birch E."/>
            <person name="Brakhage A.A."/>
            <person name="Chen Z."/>
            <person name="Gurr S.J."/>
            <person name="Heiman D."/>
            <person name="Heitman J."/>
            <person name="Kosti I."/>
            <person name="Rossi A."/>
            <person name="Saif S."/>
            <person name="Samalova M."/>
            <person name="Saunders C.W."/>
            <person name="Shea T."/>
            <person name="Summerbell R.C."/>
            <person name="Xu J."/>
            <person name="Young S."/>
            <person name="Zeng Q."/>
            <person name="Birren B.W."/>
            <person name="Cuomo C.A."/>
            <person name="White T.C."/>
        </authorList>
    </citation>
    <scope>NUCLEOTIDE SEQUENCE [LARGE SCALE GENOMIC DNA]</scope>
    <source>
        <strain evidence="5">ATCC MYA-4604 / CBS 118893</strain>
    </source>
</reference>
<dbReference type="Pfam" id="PF00328">
    <property type="entry name" value="His_Phos_2"/>
    <property type="match status" value="1"/>
</dbReference>
<organism evidence="5">
    <name type="scientific">Arthroderma gypseum (strain ATCC MYA-4604 / CBS 118893)</name>
    <name type="common">Microsporum gypseum</name>
    <dbReference type="NCBI Taxonomy" id="535722"/>
    <lineage>
        <taxon>Eukaryota</taxon>
        <taxon>Fungi</taxon>
        <taxon>Dikarya</taxon>
        <taxon>Ascomycota</taxon>
        <taxon>Pezizomycotina</taxon>
        <taxon>Eurotiomycetes</taxon>
        <taxon>Eurotiomycetidae</taxon>
        <taxon>Onygenales</taxon>
        <taxon>Arthrodermataceae</taxon>
        <taxon>Nannizzia</taxon>
    </lineage>
</organism>
<keyword evidence="3" id="KW-0732">Signal</keyword>
<dbReference type="EMBL" id="DS989823">
    <property type="protein sequence ID" value="EFR00270.1"/>
    <property type="molecule type" value="Genomic_DNA"/>
</dbReference>
<dbReference type="Gene3D" id="3.40.50.1240">
    <property type="entry name" value="Phosphoglycerate mutase-like"/>
    <property type="match status" value="1"/>
</dbReference>
<keyword evidence="2" id="KW-1133">Transmembrane helix</keyword>
<dbReference type="OMA" id="STQEWCL"/>
<dbReference type="STRING" id="535722.E4UMR6"/>
<evidence type="ECO:0000256" key="1">
    <source>
        <dbReference type="ARBA" id="ARBA00005375"/>
    </source>
</evidence>
<keyword evidence="5" id="KW-1185">Reference proteome</keyword>
<dbReference type="Proteomes" id="UP000002669">
    <property type="component" value="Unassembled WGS sequence"/>
</dbReference>
<dbReference type="eggNOG" id="ENOG502SM2K">
    <property type="taxonomic scope" value="Eukaryota"/>
</dbReference>
<dbReference type="SUPFAM" id="SSF53254">
    <property type="entry name" value="Phosphoglycerate mutase-like"/>
    <property type="match status" value="1"/>
</dbReference>
<feature type="chain" id="PRO_5003190435" description="Histidine acid phosphatase" evidence="3">
    <location>
        <begin position="18"/>
        <end position="532"/>
    </location>
</feature>
<feature type="signal peptide" evidence="3">
    <location>
        <begin position="1"/>
        <end position="17"/>
    </location>
</feature>
<comment type="similarity">
    <text evidence="1">Belongs to the histidine acid phosphatase family.</text>
</comment>
<dbReference type="InterPro" id="IPR000560">
    <property type="entry name" value="His_Pase_clade-2"/>
</dbReference>
<keyword evidence="2" id="KW-0472">Membrane</keyword>
<accession>E4UMR6</accession>
<evidence type="ECO:0008006" key="6">
    <source>
        <dbReference type="Google" id="ProtNLM"/>
    </source>
</evidence>
<dbReference type="InParanoid" id="E4UMR6"/>
<dbReference type="RefSeq" id="XP_003175752.1">
    <property type="nucleotide sequence ID" value="XM_003175704.1"/>
</dbReference>
<evidence type="ECO:0000313" key="5">
    <source>
        <dbReference type="Proteomes" id="UP000002669"/>
    </source>
</evidence>
<dbReference type="GO" id="GO:0016791">
    <property type="term" value="F:phosphatase activity"/>
    <property type="evidence" value="ECO:0007669"/>
    <property type="project" value="TreeGrafter"/>
</dbReference>
<evidence type="ECO:0000313" key="4">
    <source>
        <dbReference type="EMBL" id="EFR00270.1"/>
    </source>
</evidence>
<dbReference type="PANTHER" id="PTHR11567">
    <property type="entry name" value="ACID PHOSPHATASE-RELATED"/>
    <property type="match status" value="1"/>
</dbReference>
<dbReference type="HOGENOM" id="CLU_023111_0_0_1"/>
<dbReference type="VEuPathDB" id="FungiDB:MGYG_03273"/>
<sequence>MLFISILLIFFAMQAYAQDNNQQLTWGSVVFTINGETVPLGAVGANSLTPVGAQQLAGAGRTFRERYITSNRNHGVAFADISWLSTILKNDEIEVSSTPEPNVVTSAQAFMQGLYPPHRELSLSRGLMSYATDDNGVFIDYPLNGYQYPIILTYGAEDPMSAHMSGHKNCPNHTNAIRSFSASNEFHDVFDSSQKFYSEMYPRMLFGIYPREMVSIYHATTIYEYLNYQYTYNSSARGIISRADVDTARQYASQWAHAISSGADVYWSPDKVLAIAGRSLAYTVMRALEKNVKSKGSLNKLSLMFGGYEPMMAFLDVVVSDPYRESLNGLPNNGASIMIDLFSMAKDGITKFPADESQLMVRLSVRNDTNTSNPEKQFKSYPMFGTNNKDTAMPYRDFADKMVSNMISTSEWCRSCDGKEYFCEKFTEQKSEKKCNFKTLPPLDTAALIVPGAALGIVFTFVTFSFLMTNFGRRLRRKLRRSITNPGSLRDAWVSSPRSIASSNKTNATSFNEDIEMLLNPATKPVKPRDTV</sequence>
<name>E4UMR6_ARTGP</name>
<dbReference type="PANTHER" id="PTHR11567:SF127">
    <property type="entry name" value="HISTIDINE ACID PHOSPHATASE"/>
    <property type="match status" value="1"/>
</dbReference>
<dbReference type="InterPro" id="IPR029033">
    <property type="entry name" value="His_PPase_superfam"/>
</dbReference>
<gene>
    <name evidence="4" type="ORF">MGYG_03273</name>
</gene>
<protein>
    <recommendedName>
        <fullName evidence="6">Histidine acid phosphatase</fullName>
    </recommendedName>
</protein>
<dbReference type="AlphaFoldDB" id="E4UMR6"/>
<dbReference type="InterPro" id="IPR050645">
    <property type="entry name" value="Histidine_acid_phosphatase"/>
</dbReference>
<evidence type="ECO:0000256" key="2">
    <source>
        <dbReference type="SAM" id="Phobius"/>
    </source>
</evidence>
<dbReference type="GeneID" id="10031062"/>